<dbReference type="SUPFAM" id="SSF56349">
    <property type="entry name" value="DNA breaking-rejoining enzymes"/>
    <property type="match status" value="1"/>
</dbReference>
<evidence type="ECO:0000313" key="6">
    <source>
        <dbReference type="EMBL" id="VUX46645.1"/>
    </source>
</evidence>
<organism evidence="6 7">
    <name type="scientific">Candidatus Defluviicoccus seviourii</name>
    <dbReference type="NCBI Taxonomy" id="2565273"/>
    <lineage>
        <taxon>Bacteria</taxon>
        <taxon>Pseudomonadati</taxon>
        <taxon>Pseudomonadota</taxon>
        <taxon>Alphaproteobacteria</taxon>
        <taxon>Rhodospirillales</taxon>
        <taxon>Rhodospirillaceae</taxon>
        <taxon>Defluviicoccus</taxon>
    </lineage>
</organism>
<dbReference type="PANTHER" id="PTHR30629:SF2">
    <property type="entry name" value="PROPHAGE INTEGRASE INTS-RELATED"/>
    <property type="match status" value="1"/>
</dbReference>
<feature type="domain" description="Tyr recombinase" evidence="5">
    <location>
        <begin position="199"/>
        <end position="369"/>
    </location>
</feature>
<evidence type="ECO:0000256" key="1">
    <source>
        <dbReference type="ARBA" id="ARBA00008857"/>
    </source>
</evidence>
<dbReference type="GO" id="GO:0006310">
    <property type="term" value="P:DNA recombination"/>
    <property type="evidence" value="ECO:0007669"/>
    <property type="project" value="UniProtKB-KW"/>
</dbReference>
<comment type="caution">
    <text evidence="6">The sequence shown here is derived from an EMBL/GenBank/DDBJ whole genome shotgun (WGS) entry which is preliminary data.</text>
</comment>
<dbReference type="Gene3D" id="3.30.160.390">
    <property type="entry name" value="Integrase, DNA-binding domain"/>
    <property type="match status" value="1"/>
</dbReference>
<evidence type="ECO:0000313" key="7">
    <source>
        <dbReference type="Proteomes" id="UP000326641"/>
    </source>
</evidence>
<dbReference type="Proteomes" id="UP000326641">
    <property type="component" value="Unassembled WGS sequence"/>
</dbReference>
<dbReference type="InterPro" id="IPR050808">
    <property type="entry name" value="Phage_Integrase"/>
</dbReference>
<sequence length="401" mass="45200">MARLTTKAVEAMKPGRSRREIADDMARGLYLVVQPSGGKSWAVRYRINGKPTKDTIGRYPEIGLADARELARDRMATVAKGVDPRAEREAKRVAQQEALANTVAATAADFVQLHCMRHNRGWKEQERVLQRDILPRFGDLPLDAVRRRDVARMVDEFGDRPQAARVVLAVLRKMFNWAIERGRVEVNPCTVIKGPRIQRRDRVLSDDELRRVWQAAEQAGYPFGPFVQVLLLTGCRRGEIADLRWEEIQADVITIPAVRYKTGRPHVVPLSRLAFAVLKPVPRLKGEERVFPGRGGVPLSGFSKRLKALTASAEVPFALHDLRRTVRTGLSRLRVPFEVAERVLGHVQSGVSAHYDHYAYLSEKREALEAWARHVESLIRPAPANVVKIGKRRRAVHSVDG</sequence>
<comment type="similarity">
    <text evidence="1">Belongs to the 'phage' integrase family.</text>
</comment>
<dbReference type="InterPro" id="IPR011010">
    <property type="entry name" value="DNA_brk_join_enz"/>
</dbReference>
<dbReference type="Pfam" id="PF13356">
    <property type="entry name" value="Arm-DNA-bind_3"/>
    <property type="match status" value="1"/>
</dbReference>
<dbReference type="Gene3D" id="1.10.150.130">
    <property type="match status" value="1"/>
</dbReference>
<dbReference type="CDD" id="cd00801">
    <property type="entry name" value="INT_P4_C"/>
    <property type="match status" value="1"/>
</dbReference>
<protein>
    <recommendedName>
        <fullName evidence="5">Tyr recombinase domain-containing protein</fullName>
    </recommendedName>
</protein>
<dbReference type="PANTHER" id="PTHR30629">
    <property type="entry name" value="PROPHAGE INTEGRASE"/>
    <property type="match status" value="1"/>
</dbReference>
<dbReference type="InterPro" id="IPR013762">
    <property type="entry name" value="Integrase-like_cat_sf"/>
</dbReference>
<evidence type="ECO:0000256" key="3">
    <source>
        <dbReference type="ARBA" id="ARBA00023125"/>
    </source>
</evidence>
<dbReference type="AlphaFoldDB" id="A0A564WDU8"/>
<gene>
    <name evidence="6" type="ORF">DF3PA_260011</name>
</gene>
<dbReference type="InterPro" id="IPR053876">
    <property type="entry name" value="Phage_int_M"/>
</dbReference>
<name>A0A564WDU8_9PROT</name>
<dbReference type="Pfam" id="PF22022">
    <property type="entry name" value="Phage_int_M"/>
    <property type="match status" value="1"/>
</dbReference>
<evidence type="ECO:0000256" key="2">
    <source>
        <dbReference type="ARBA" id="ARBA00022908"/>
    </source>
</evidence>
<accession>A0A564WDU8</accession>
<keyword evidence="4" id="KW-0233">DNA recombination</keyword>
<keyword evidence="3" id="KW-0238">DNA-binding</keyword>
<proteinExistence type="inferred from homology"/>
<dbReference type="GO" id="GO:0015074">
    <property type="term" value="P:DNA integration"/>
    <property type="evidence" value="ECO:0007669"/>
    <property type="project" value="UniProtKB-KW"/>
</dbReference>
<evidence type="ECO:0000259" key="5">
    <source>
        <dbReference type="PROSITE" id="PS51898"/>
    </source>
</evidence>
<dbReference type="InterPro" id="IPR038488">
    <property type="entry name" value="Integrase_DNA-bd_sf"/>
</dbReference>
<dbReference type="GO" id="GO:0003677">
    <property type="term" value="F:DNA binding"/>
    <property type="evidence" value="ECO:0007669"/>
    <property type="project" value="UniProtKB-KW"/>
</dbReference>
<keyword evidence="2" id="KW-0229">DNA integration</keyword>
<dbReference type="Pfam" id="PF00589">
    <property type="entry name" value="Phage_integrase"/>
    <property type="match status" value="1"/>
</dbReference>
<dbReference type="Gene3D" id="1.10.443.10">
    <property type="entry name" value="Intergrase catalytic core"/>
    <property type="match status" value="1"/>
</dbReference>
<dbReference type="InterPro" id="IPR002104">
    <property type="entry name" value="Integrase_catalytic"/>
</dbReference>
<evidence type="ECO:0000256" key="4">
    <source>
        <dbReference type="ARBA" id="ARBA00023172"/>
    </source>
</evidence>
<dbReference type="EMBL" id="UXAT02000019">
    <property type="protein sequence ID" value="VUX46645.1"/>
    <property type="molecule type" value="Genomic_DNA"/>
</dbReference>
<dbReference type="InterPro" id="IPR025166">
    <property type="entry name" value="Integrase_DNA_bind_dom"/>
</dbReference>
<keyword evidence="7" id="KW-1185">Reference proteome</keyword>
<dbReference type="InterPro" id="IPR010998">
    <property type="entry name" value="Integrase_recombinase_N"/>
</dbReference>
<reference evidence="6" key="1">
    <citation type="submission" date="2018-11" db="EMBL/GenBank/DDBJ databases">
        <authorList>
            <person name="Onetto C."/>
        </authorList>
    </citation>
    <scope>NUCLEOTIDE SEQUENCE [LARGE SCALE GENOMIC DNA]</scope>
</reference>
<dbReference type="PROSITE" id="PS51898">
    <property type="entry name" value="TYR_RECOMBINASE"/>
    <property type="match status" value="1"/>
</dbReference>